<keyword evidence="3" id="KW-1185">Reference proteome</keyword>
<feature type="region of interest" description="Disordered" evidence="1">
    <location>
        <begin position="1"/>
        <end position="21"/>
    </location>
</feature>
<proteinExistence type="predicted"/>
<name>A0A835MQG8_9ROSI</name>
<evidence type="ECO:0000313" key="2">
    <source>
        <dbReference type="EMBL" id="KAF9665858.1"/>
    </source>
</evidence>
<gene>
    <name evidence="2" type="ORF">SADUNF_Sadunf16G0168500</name>
</gene>
<protein>
    <submittedName>
        <fullName evidence="2">Uncharacterized protein</fullName>
    </submittedName>
</protein>
<accession>A0A835MQG8</accession>
<sequence>MTYLKKESSYNGPGQVQSLDTKSIFPRANPTWSDTMSKCHRGLPYGQPNLSRGPSCIELSYSREASYAAVKVMGLGCRGADSDMGITSWIM</sequence>
<reference evidence="2 3" key="1">
    <citation type="submission" date="2020-10" db="EMBL/GenBank/DDBJ databases">
        <title>Plant Genome Project.</title>
        <authorList>
            <person name="Zhang R.-G."/>
        </authorList>
    </citation>
    <scope>NUCLEOTIDE SEQUENCE [LARGE SCALE GENOMIC DNA]</scope>
    <source>
        <strain evidence="2">FAFU-HL-1</strain>
        <tissue evidence="2">Leaf</tissue>
    </source>
</reference>
<comment type="caution">
    <text evidence="2">The sequence shown here is derived from an EMBL/GenBank/DDBJ whole genome shotgun (WGS) entry which is preliminary data.</text>
</comment>
<feature type="compositionally biased region" description="Polar residues" evidence="1">
    <location>
        <begin position="9"/>
        <end position="21"/>
    </location>
</feature>
<dbReference type="Proteomes" id="UP000657918">
    <property type="component" value="Chromosome 16"/>
</dbReference>
<dbReference type="EMBL" id="JADGMS010000016">
    <property type="protein sequence ID" value="KAF9665858.1"/>
    <property type="molecule type" value="Genomic_DNA"/>
</dbReference>
<dbReference type="AlphaFoldDB" id="A0A835MQG8"/>
<evidence type="ECO:0000313" key="3">
    <source>
        <dbReference type="Proteomes" id="UP000657918"/>
    </source>
</evidence>
<evidence type="ECO:0000256" key="1">
    <source>
        <dbReference type="SAM" id="MobiDB-lite"/>
    </source>
</evidence>
<organism evidence="2 3">
    <name type="scientific">Salix dunnii</name>
    <dbReference type="NCBI Taxonomy" id="1413687"/>
    <lineage>
        <taxon>Eukaryota</taxon>
        <taxon>Viridiplantae</taxon>
        <taxon>Streptophyta</taxon>
        <taxon>Embryophyta</taxon>
        <taxon>Tracheophyta</taxon>
        <taxon>Spermatophyta</taxon>
        <taxon>Magnoliopsida</taxon>
        <taxon>eudicotyledons</taxon>
        <taxon>Gunneridae</taxon>
        <taxon>Pentapetalae</taxon>
        <taxon>rosids</taxon>
        <taxon>fabids</taxon>
        <taxon>Malpighiales</taxon>
        <taxon>Salicaceae</taxon>
        <taxon>Saliceae</taxon>
        <taxon>Salix</taxon>
    </lineage>
</organism>